<evidence type="ECO:0000313" key="4">
    <source>
        <dbReference type="Proteomes" id="UP000886786"/>
    </source>
</evidence>
<evidence type="ECO:0000256" key="1">
    <source>
        <dbReference type="SAM" id="MobiDB-lite"/>
    </source>
</evidence>
<gene>
    <name evidence="3" type="ORF">IAB27_04135</name>
</gene>
<sequence length="167" mass="19547">MDKTKIIYDKVMAFKQRFPGTIAWRLKAHCKVAADHINNDEEILYAFAAQKSYSMLNIVSTFVVVITDKRILLAQKRFFFGYFYYSITPDMFNDLTIKMGLIWGMAIIDTVKETVYLSNLSSGALQEIETVISKYMMQEKRQYEQEITPEERSKLQNELRNMSKHGE</sequence>
<proteinExistence type="predicted"/>
<organism evidence="3 4">
    <name type="scientific">Candidatus Coprosoma intestinipullorum</name>
    <dbReference type="NCBI Taxonomy" id="2840752"/>
    <lineage>
        <taxon>Bacteria</taxon>
        <taxon>Bacillati</taxon>
        <taxon>Bacillota</taxon>
        <taxon>Bacillota incertae sedis</taxon>
        <taxon>Candidatus Coprosoma</taxon>
    </lineage>
</organism>
<feature type="domain" description="YokE-like PH" evidence="2">
    <location>
        <begin position="37"/>
        <end position="133"/>
    </location>
</feature>
<reference evidence="3" key="2">
    <citation type="journal article" date="2021" name="PeerJ">
        <title>Extensive microbial diversity within the chicken gut microbiome revealed by metagenomics and culture.</title>
        <authorList>
            <person name="Gilroy R."/>
            <person name="Ravi A."/>
            <person name="Getino M."/>
            <person name="Pursley I."/>
            <person name="Horton D.L."/>
            <person name="Alikhan N.F."/>
            <person name="Baker D."/>
            <person name="Gharbi K."/>
            <person name="Hall N."/>
            <person name="Watson M."/>
            <person name="Adriaenssens E.M."/>
            <person name="Foster-Nyarko E."/>
            <person name="Jarju S."/>
            <person name="Secka A."/>
            <person name="Antonio M."/>
            <person name="Oren A."/>
            <person name="Chaudhuri R.R."/>
            <person name="La Ragione R."/>
            <person name="Hildebrand F."/>
            <person name="Pallen M.J."/>
        </authorList>
    </citation>
    <scope>NUCLEOTIDE SEQUENCE</scope>
    <source>
        <strain evidence="3">CHK147-3167</strain>
    </source>
</reference>
<dbReference type="AlphaFoldDB" id="A0A9D0ZQI8"/>
<accession>A0A9D0ZQI8</accession>
<dbReference type="InterPro" id="IPR039519">
    <property type="entry name" value="YokE-like_PH"/>
</dbReference>
<dbReference type="Proteomes" id="UP000886786">
    <property type="component" value="Unassembled WGS sequence"/>
</dbReference>
<comment type="caution">
    <text evidence="3">The sequence shown here is derived from an EMBL/GenBank/DDBJ whole genome shotgun (WGS) entry which is preliminary data.</text>
</comment>
<protein>
    <submittedName>
        <fullName evidence="3">PH domain-containing protein</fullName>
    </submittedName>
</protein>
<dbReference type="EMBL" id="DVFV01000073">
    <property type="protein sequence ID" value="HIQ90794.1"/>
    <property type="molecule type" value="Genomic_DNA"/>
</dbReference>
<reference evidence="3" key="1">
    <citation type="submission" date="2020-10" db="EMBL/GenBank/DDBJ databases">
        <authorList>
            <person name="Gilroy R."/>
        </authorList>
    </citation>
    <scope>NUCLEOTIDE SEQUENCE</scope>
    <source>
        <strain evidence="3">CHK147-3167</strain>
    </source>
</reference>
<evidence type="ECO:0000313" key="3">
    <source>
        <dbReference type="EMBL" id="HIQ90794.1"/>
    </source>
</evidence>
<dbReference type="Pfam" id="PF14470">
    <property type="entry name" value="bPH_3"/>
    <property type="match status" value="1"/>
</dbReference>
<feature type="region of interest" description="Disordered" evidence="1">
    <location>
        <begin position="145"/>
        <end position="167"/>
    </location>
</feature>
<name>A0A9D0ZQI8_9FIRM</name>
<evidence type="ECO:0000259" key="2">
    <source>
        <dbReference type="Pfam" id="PF14470"/>
    </source>
</evidence>
<feature type="compositionally biased region" description="Basic and acidic residues" evidence="1">
    <location>
        <begin position="145"/>
        <end position="157"/>
    </location>
</feature>